<dbReference type="Pfam" id="PF25597">
    <property type="entry name" value="SH3_retrovirus"/>
    <property type="match status" value="1"/>
</dbReference>
<dbReference type="InterPro" id="IPR001878">
    <property type="entry name" value="Znf_CCHC"/>
</dbReference>
<feature type="domain" description="CCHC-type" evidence="3">
    <location>
        <begin position="179"/>
        <end position="194"/>
    </location>
</feature>
<dbReference type="Proteomes" id="UP000026915">
    <property type="component" value="Chromosome 2"/>
</dbReference>
<dbReference type="AlphaFoldDB" id="A0A061EGU4"/>
<gene>
    <name evidence="4" type="ORF">TCM_011393</name>
</gene>
<dbReference type="SUPFAM" id="SSF56672">
    <property type="entry name" value="DNA/RNA polymerases"/>
    <property type="match status" value="1"/>
</dbReference>
<dbReference type="PROSITE" id="PS50158">
    <property type="entry name" value="ZF_CCHC"/>
    <property type="match status" value="1"/>
</dbReference>
<dbReference type="OMA" id="ANIPHIY"/>
<evidence type="ECO:0000256" key="1">
    <source>
        <dbReference type="PROSITE-ProRule" id="PRU00047"/>
    </source>
</evidence>
<sequence length="827" mass="92100">MAESVLEKKSMVVADVIPVMTKITKHKLNGLNYLNWSKTVQVYLRSIDKNDHITNDPLTDNTRQTWMREDAQLFLEIRNSINSEIISLINHCEFVKELIDYLDFLFSGEANIPHIYEVQQAQQEQMAVMSFLVGLPPKLETVKSQFILNNRSGNRGGGGTSNRNRDVDSRSQESRGIVCYYCHEPGHTKRFCRKLQNKSQQGQSANVATSNTSSSDKIILVFANEFAQFSQYQESLKSTTSPITAIAESSNSTTCLISSSSKWVIDSGASNHMIADGLTSCVLGSGTINPTPSISLSNILNLPKFSFNLISDLMTKQIIGKGRESGGLYFIDTQAPRSIACSSVLTPFKMKVPKQFSTDAVSTACFLINWMPSSFLHGDIPYNVLFPSKSLFPIEPRTFGSTCFVRDVRPQVTKLDPKSLNCVFLEYSRLQKGYRCYSPTLNRYLVSADVTFFENTPFFSSSSSYDSQGEEDDLLVYTVTHSVNTTDILAPDPAPARIPIVHVYSRQPEAQTTCPLPILSPSNPVSTDHDPSLHLPIALRKVARLKAHLVAKGYAQTYGVDYSNTFSPVAKLTSIRLFISMAATYDWPLHQLDIKNAFLHGDLQGEVYMEQPPGFVAQGEYGKYKAGIILLVAYVDDIVITGSDTAVTRPDIAHSVSVVNQFMFAPTINYWAALEQILCYLKGVPGCGLFYGNHGHTNIECFSDADWAVSQSSAKSEYRAMAQTVCEVVWMYQLLSEVGLKSSLPAKLWCDNQAALHIASNSVFHERTKHIEIDCHFVREKIQQKFISTGYVKTEDQLGDIFTKALNGPRVDYIRSKLGMINIYAPA</sequence>
<reference evidence="4 5" key="1">
    <citation type="journal article" date="2013" name="Genome Biol.">
        <title>The genome sequence of the most widely cultivated cacao type and its use to identify candidate genes regulating pod color.</title>
        <authorList>
            <person name="Motamayor J.C."/>
            <person name="Mockaitis K."/>
            <person name="Schmutz J."/>
            <person name="Haiminen N."/>
            <person name="Iii D.L."/>
            <person name="Cornejo O."/>
            <person name="Findley S.D."/>
            <person name="Zheng P."/>
            <person name="Utro F."/>
            <person name="Royaert S."/>
            <person name="Saski C."/>
            <person name="Jenkins J."/>
            <person name="Podicheti R."/>
            <person name="Zhao M."/>
            <person name="Scheffler B.E."/>
            <person name="Stack J.C."/>
            <person name="Feltus F.A."/>
            <person name="Mustiga G.M."/>
            <person name="Amores F."/>
            <person name="Phillips W."/>
            <person name="Marelli J.P."/>
            <person name="May G.D."/>
            <person name="Shapiro H."/>
            <person name="Ma J."/>
            <person name="Bustamante C.D."/>
            <person name="Schnell R.J."/>
            <person name="Main D."/>
            <person name="Gilbert D."/>
            <person name="Parida L."/>
            <person name="Kuhn D.N."/>
        </authorList>
    </citation>
    <scope>NUCLEOTIDE SEQUENCE [LARGE SCALE GENOMIC DNA]</scope>
    <source>
        <strain evidence="5">cv. Matina 1-6</strain>
    </source>
</reference>
<dbReference type="GO" id="GO:0003676">
    <property type="term" value="F:nucleic acid binding"/>
    <property type="evidence" value="ECO:0007669"/>
    <property type="project" value="InterPro"/>
</dbReference>
<protein>
    <recommendedName>
        <fullName evidence="3">CCHC-type domain-containing protein</fullName>
    </recommendedName>
</protein>
<dbReference type="Pfam" id="PF07727">
    <property type="entry name" value="RVT_2"/>
    <property type="match status" value="1"/>
</dbReference>
<feature type="region of interest" description="Disordered" evidence="2">
    <location>
        <begin position="150"/>
        <end position="170"/>
    </location>
</feature>
<evidence type="ECO:0000259" key="3">
    <source>
        <dbReference type="PROSITE" id="PS50158"/>
    </source>
</evidence>
<dbReference type="PANTHER" id="PTHR11439">
    <property type="entry name" value="GAG-POL-RELATED RETROTRANSPOSON"/>
    <property type="match status" value="1"/>
</dbReference>
<dbReference type="Gramene" id="EOY01529">
    <property type="protein sequence ID" value="EOY01529"/>
    <property type="gene ID" value="TCM_011393"/>
</dbReference>
<dbReference type="CDD" id="cd09272">
    <property type="entry name" value="RNase_HI_RT_Ty1"/>
    <property type="match status" value="1"/>
</dbReference>
<keyword evidence="1" id="KW-0863">Zinc-finger</keyword>
<organism evidence="4 5">
    <name type="scientific">Theobroma cacao</name>
    <name type="common">Cacao</name>
    <name type="synonym">Cocoa</name>
    <dbReference type="NCBI Taxonomy" id="3641"/>
    <lineage>
        <taxon>Eukaryota</taxon>
        <taxon>Viridiplantae</taxon>
        <taxon>Streptophyta</taxon>
        <taxon>Embryophyta</taxon>
        <taxon>Tracheophyta</taxon>
        <taxon>Spermatophyta</taxon>
        <taxon>Magnoliopsida</taxon>
        <taxon>eudicotyledons</taxon>
        <taxon>Gunneridae</taxon>
        <taxon>Pentapetalae</taxon>
        <taxon>rosids</taxon>
        <taxon>malvids</taxon>
        <taxon>Malvales</taxon>
        <taxon>Malvaceae</taxon>
        <taxon>Byttnerioideae</taxon>
        <taxon>Theobroma</taxon>
    </lineage>
</organism>
<dbReference type="InterPro" id="IPR043502">
    <property type="entry name" value="DNA/RNA_pol_sf"/>
</dbReference>
<name>A0A061EGU4_THECC</name>
<keyword evidence="1" id="KW-0862">Zinc</keyword>
<evidence type="ECO:0000313" key="5">
    <source>
        <dbReference type="Proteomes" id="UP000026915"/>
    </source>
</evidence>
<dbReference type="Gene3D" id="4.10.60.10">
    <property type="entry name" value="Zinc finger, CCHC-type"/>
    <property type="match status" value="1"/>
</dbReference>
<dbReference type="HOGENOM" id="CLU_020049_0_0_1"/>
<dbReference type="STRING" id="3641.A0A061EGU4"/>
<evidence type="ECO:0000256" key="2">
    <source>
        <dbReference type="SAM" id="MobiDB-lite"/>
    </source>
</evidence>
<accession>A0A061EGU4</accession>
<evidence type="ECO:0000313" key="4">
    <source>
        <dbReference type="EMBL" id="EOY01529.1"/>
    </source>
</evidence>
<dbReference type="InParanoid" id="A0A061EGU4"/>
<keyword evidence="5" id="KW-1185">Reference proteome</keyword>
<dbReference type="GO" id="GO:0008270">
    <property type="term" value="F:zinc ion binding"/>
    <property type="evidence" value="ECO:0007669"/>
    <property type="project" value="UniProtKB-KW"/>
</dbReference>
<dbReference type="PANTHER" id="PTHR11439:SF467">
    <property type="entry name" value="INTEGRASE CATALYTIC DOMAIN-CONTAINING PROTEIN"/>
    <property type="match status" value="1"/>
</dbReference>
<keyword evidence="1" id="KW-0479">Metal-binding</keyword>
<dbReference type="InterPro" id="IPR057670">
    <property type="entry name" value="SH3_retrovirus"/>
</dbReference>
<dbReference type="InterPro" id="IPR036875">
    <property type="entry name" value="Znf_CCHC_sf"/>
</dbReference>
<dbReference type="eggNOG" id="KOG0017">
    <property type="taxonomic scope" value="Eukaryota"/>
</dbReference>
<dbReference type="SUPFAM" id="SSF57756">
    <property type="entry name" value="Retrovirus zinc finger-like domains"/>
    <property type="match status" value="1"/>
</dbReference>
<dbReference type="EMBL" id="CM001880">
    <property type="protein sequence ID" value="EOY01529.1"/>
    <property type="molecule type" value="Genomic_DNA"/>
</dbReference>
<proteinExistence type="predicted"/>
<dbReference type="InterPro" id="IPR013103">
    <property type="entry name" value="RVT_2"/>
</dbReference>